<sequence>MNIFFSLGTPADVVQGLVGPQKEHRDLVDLQAREHLHITLGFLHQADAAAVISSRTWPPR</sequence>
<reference evidence="1 2" key="1">
    <citation type="submission" date="2024-06" db="EMBL/GenBank/DDBJ databases">
        <title>The Natural Products Discovery Center: Release of the First 8490 Sequenced Strains for Exploring Actinobacteria Biosynthetic Diversity.</title>
        <authorList>
            <person name="Kalkreuter E."/>
            <person name="Kautsar S.A."/>
            <person name="Yang D."/>
            <person name="Bader C.D."/>
            <person name="Teijaro C.N."/>
            <person name="Fluegel L."/>
            <person name="Davis C.M."/>
            <person name="Simpson J.R."/>
            <person name="Lauterbach L."/>
            <person name="Steele A.D."/>
            <person name="Gui C."/>
            <person name="Meng S."/>
            <person name="Li G."/>
            <person name="Viehrig K."/>
            <person name="Ye F."/>
            <person name="Su P."/>
            <person name="Kiefer A.F."/>
            <person name="Nichols A."/>
            <person name="Cepeda A.J."/>
            <person name="Yan W."/>
            <person name="Fan B."/>
            <person name="Jiang Y."/>
            <person name="Adhikari A."/>
            <person name="Zheng C.-J."/>
            <person name="Schuster L."/>
            <person name="Cowan T.M."/>
            <person name="Smanski M.J."/>
            <person name="Chevrette M.G."/>
            <person name="De Carvalho L.P.S."/>
            <person name="Shen B."/>
        </authorList>
    </citation>
    <scope>NUCLEOTIDE SEQUENCE [LARGE SCALE GENOMIC DNA]</scope>
    <source>
        <strain evidence="1 2">NPDC046851</strain>
    </source>
</reference>
<gene>
    <name evidence="1" type="ORF">ABZ931_41330</name>
</gene>
<comment type="caution">
    <text evidence="1">The sequence shown here is derived from an EMBL/GenBank/DDBJ whole genome shotgun (WGS) entry which is preliminary data.</text>
</comment>
<dbReference type="SUPFAM" id="SSF55144">
    <property type="entry name" value="LigT-like"/>
    <property type="match status" value="1"/>
</dbReference>
<dbReference type="RefSeq" id="WP_359703619.1">
    <property type="nucleotide sequence ID" value="NZ_JBEYXT010000545.1"/>
</dbReference>
<protein>
    <recommendedName>
        <fullName evidence="3">Phosphoesterase HXTX domain-containing protein</fullName>
    </recommendedName>
</protein>
<organism evidence="1 2">
    <name type="scientific">Streptomyces neyagawaensis</name>
    <dbReference type="NCBI Taxonomy" id="42238"/>
    <lineage>
        <taxon>Bacteria</taxon>
        <taxon>Bacillati</taxon>
        <taxon>Actinomycetota</taxon>
        <taxon>Actinomycetes</taxon>
        <taxon>Kitasatosporales</taxon>
        <taxon>Streptomycetaceae</taxon>
        <taxon>Streptomyces</taxon>
    </lineage>
</organism>
<proteinExistence type="predicted"/>
<dbReference type="Proteomes" id="UP001551189">
    <property type="component" value="Unassembled WGS sequence"/>
</dbReference>
<evidence type="ECO:0000313" key="2">
    <source>
        <dbReference type="Proteomes" id="UP001551189"/>
    </source>
</evidence>
<name>A0ABV3BD05_9ACTN</name>
<dbReference type="InterPro" id="IPR009097">
    <property type="entry name" value="Cyclic_Pdiesterase"/>
</dbReference>
<evidence type="ECO:0008006" key="3">
    <source>
        <dbReference type="Google" id="ProtNLM"/>
    </source>
</evidence>
<keyword evidence="2" id="KW-1185">Reference proteome</keyword>
<dbReference type="EMBL" id="JBEYXT010000545">
    <property type="protein sequence ID" value="MEU6807343.1"/>
    <property type="molecule type" value="Genomic_DNA"/>
</dbReference>
<accession>A0ABV3BD05</accession>
<evidence type="ECO:0000313" key="1">
    <source>
        <dbReference type="EMBL" id="MEU6807343.1"/>
    </source>
</evidence>